<dbReference type="InterPro" id="IPR003458">
    <property type="entry name" value="Phage_T4_Gp38_tail_assem"/>
</dbReference>
<evidence type="ECO:0000313" key="2">
    <source>
        <dbReference type="Proteomes" id="UP000436482"/>
    </source>
</evidence>
<gene>
    <name evidence="1" type="ORF">GP979_16615</name>
</gene>
<dbReference type="Pfam" id="PF02413">
    <property type="entry name" value="Caudo_TAP"/>
    <property type="match status" value="1"/>
</dbReference>
<reference evidence="1 2" key="1">
    <citation type="submission" date="2019-12" db="EMBL/GenBank/DDBJ databases">
        <title>Enteriobacteria Tanzani isolates_8377-8380.</title>
        <authorList>
            <person name="Subbiah M."/>
            <person name="Call D."/>
        </authorList>
    </citation>
    <scope>NUCLEOTIDE SEQUENCE [LARGE SCALE GENOMIC DNA]</scope>
    <source>
        <strain evidence="1 2">8379wE6</strain>
    </source>
</reference>
<sequence>MNLKYFSPSENAFYAGELKESYIAADSWPSDALEVDESLYLEFIDEPPAGKYRGVDDAGMPCWLEIPPPTAEEMASNAENMRQQLIDEANVYINKRQWPGKAAIGRLKADELERYNLWLDYLDALEVVDTSSAPNINWPDPPDA</sequence>
<protein>
    <submittedName>
        <fullName evidence="1">Tail assembly chaperone</fullName>
    </submittedName>
</protein>
<comment type="caution">
    <text evidence="1">The sequence shown here is derived from an EMBL/GenBank/DDBJ whole genome shotgun (WGS) entry which is preliminary data.</text>
</comment>
<accession>A0A6N8NG70</accession>
<dbReference type="PANTHER" id="PTHR34413">
    <property type="entry name" value="PROPHAGE TAIL FIBER ASSEMBLY PROTEIN HOMOLOG TFAE-RELATED-RELATED"/>
    <property type="match status" value="1"/>
</dbReference>
<name>A0A6N8NG70_ECOLX</name>
<dbReference type="AlphaFoldDB" id="A0A6N8NG70"/>
<organism evidence="1 2">
    <name type="scientific">Escherichia coli</name>
    <dbReference type="NCBI Taxonomy" id="562"/>
    <lineage>
        <taxon>Bacteria</taxon>
        <taxon>Pseudomonadati</taxon>
        <taxon>Pseudomonadota</taxon>
        <taxon>Gammaproteobacteria</taxon>
        <taxon>Enterobacterales</taxon>
        <taxon>Enterobacteriaceae</taxon>
        <taxon>Escherichia</taxon>
    </lineage>
</organism>
<dbReference type="InterPro" id="IPR051220">
    <property type="entry name" value="TFA_Chaperone"/>
</dbReference>
<dbReference type="Proteomes" id="UP000436482">
    <property type="component" value="Unassembled WGS sequence"/>
</dbReference>
<dbReference type="PANTHER" id="PTHR34413:SF1">
    <property type="entry name" value="CYTOPLASMIC PROTEIN"/>
    <property type="match status" value="1"/>
</dbReference>
<dbReference type="EMBL" id="WTQQ01000266">
    <property type="protein sequence ID" value="MWR89904.1"/>
    <property type="molecule type" value="Genomic_DNA"/>
</dbReference>
<dbReference type="RefSeq" id="WP_032291533.1">
    <property type="nucleotide sequence ID" value="NZ_CASDNF010000059.1"/>
</dbReference>
<evidence type="ECO:0000313" key="1">
    <source>
        <dbReference type="EMBL" id="MWR89904.1"/>
    </source>
</evidence>
<proteinExistence type="predicted"/>